<protein>
    <submittedName>
        <fullName evidence="1">Uncharacterized protein</fullName>
    </submittedName>
</protein>
<dbReference type="AlphaFoldDB" id="A0A3A8IPB2"/>
<organism evidence="1 2">
    <name type="scientific">Corallococcus terminator</name>
    <dbReference type="NCBI Taxonomy" id="2316733"/>
    <lineage>
        <taxon>Bacteria</taxon>
        <taxon>Pseudomonadati</taxon>
        <taxon>Myxococcota</taxon>
        <taxon>Myxococcia</taxon>
        <taxon>Myxococcales</taxon>
        <taxon>Cystobacterineae</taxon>
        <taxon>Myxococcaceae</taxon>
        <taxon>Corallococcus</taxon>
    </lineage>
</organism>
<evidence type="ECO:0000313" key="1">
    <source>
        <dbReference type="EMBL" id="RKG84296.1"/>
    </source>
</evidence>
<proteinExistence type="predicted"/>
<accession>A0A3A8IPB2</accession>
<evidence type="ECO:0000313" key="2">
    <source>
        <dbReference type="Proteomes" id="UP000268094"/>
    </source>
</evidence>
<name>A0A3A8IPB2_9BACT</name>
<comment type="caution">
    <text evidence="1">The sequence shown here is derived from an EMBL/GenBank/DDBJ whole genome shotgun (WGS) entry which is preliminary data.</text>
</comment>
<dbReference type="Proteomes" id="UP000268094">
    <property type="component" value="Unassembled WGS sequence"/>
</dbReference>
<dbReference type="EMBL" id="RAVZ01000159">
    <property type="protein sequence ID" value="RKG84296.1"/>
    <property type="molecule type" value="Genomic_DNA"/>
</dbReference>
<keyword evidence="2" id="KW-1185">Reference proteome</keyword>
<reference evidence="2" key="1">
    <citation type="submission" date="2018-09" db="EMBL/GenBank/DDBJ databases">
        <authorList>
            <person name="Livingstone P.G."/>
            <person name="Whitworth D.E."/>
        </authorList>
    </citation>
    <scope>NUCLEOTIDE SEQUENCE [LARGE SCALE GENOMIC DNA]</scope>
    <source>
        <strain evidence="2">CA054A</strain>
    </source>
</reference>
<sequence length="92" mass="9922">MFVVEDLFEIAQRGLIIAPGVDLGARAQVELLVELRRPDGGVLRATARAQVPFGSGRGQPRHMLCFKALSKRDIPLGTEVWLLGEAGAEDAP</sequence>
<gene>
    <name evidence="1" type="ORF">D7V88_22275</name>
</gene>